<dbReference type="Pfam" id="PF14566">
    <property type="entry name" value="PTPlike_phytase"/>
    <property type="match status" value="3"/>
</dbReference>
<dbReference type="PANTHER" id="PTHR15228:SF25">
    <property type="entry name" value="F-BAR DOMAIN-CONTAINING PROTEIN"/>
    <property type="match status" value="1"/>
</dbReference>
<dbReference type="PROSITE" id="PS50238">
    <property type="entry name" value="RHOGAP"/>
    <property type="match status" value="1"/>
</dbReference>
<comment type="caution">
    <text evidence="4">The sequence shown here is derived from an EMBL/GenBank/DDBJ whole genome shotgun (WGS) entry which is preliminary data.</text>
</comment>
<dbReference type="InterPro" id="IPR029021">
    <property type="entry name" value="Prot-tyrosine_phosphatase-like"/>
</dbReference>
<protein>
    <recommendedName>
        <fullName evidence="3">Rho-GAP domain-containing protein</fullName>
    </recommendedName>
</protein>
<feature type="region of interest" description="Disordered" evidence="2">
    <location>
        <begin position="1614"/>
        <end position="1712"/>
    </location>
</feature>
<reference evidence="4 5" key="1">
    <citation type="submission" date="2019-03" db="EMBL/GenBank/DDBJ databases">
        <title>Sequencing 23 genomes of Wallemia ichthyophaga.</title>
        <authorList>
            <person name="Gostincar C."/>
        </authorList>
    </citation>
    <scope>NUCLEOTIDE SEQUENCE [LARGE SCALE GENOMIC DNA]</scope>
    <source>
        <strain evidence="4 5">EXF-8621</strain>
    </source>
</reference>
<proteinExistence type="predicted"/>
<dbReference type="Proteomes" id="UP000306954">
    <property type="component" value="Unassembled WGS sequence"/>
</dbReference>
<feature type="compositionally biased region" description="Low complexity" evidence="2">
    <location>
        <begin position="1687"/>
        <end position="1702"/>
    </location>
</feature>
<dbReference type="InterPro" id="IPR000198">
    <property type="entry name" value="RhoGAP_dom"/>
</dbReference>
<dbReference type="SUPFAM" id="SSF48350">
    <property type="entry name" value="GTPase activation domain, GAP"/>
    <property type="match status" value="1"/>
</dbReference>
<dbReference type="PANTHER" id="PTHR15228">
    <property type="entry name" value="SPERMATHECAL PHYSIOLOGY VARIANT"/>
    <property type="match status" value="1"/>
</dbReference>
<name>A0A4T0I8L1_WALIC</name>
<evidence type="ECO:0000313" key="4">
    <source>
        <dbReference type="EMBL" id="TIB13199.1"/>
    </source>
</evidence>
<feature type="domain" description="Rho-GAP" evidence="3">
    <location>
        <begin position="1411"/>
        <end position="1603"/>
    </location>
</feature>
<dbReference type="SMART" id="SM00324">
    <property type="entry name" value="RhoGAP"/>
    <property type="match status" value="1"/>
</dbReference>
<dbReference type="EMBL" id="SPOF01000015">
    <property type="protein sequence ID" value="TIB13199.1"/>
    <property type="molecule type" value="Genomic_DNA"/>
</dbReference>
<feature type="region of interest" description="Disordered" evidence="2">
    <location>
        <begin position="1249"/>
        <end position="1273"/>
    </location>
</feature>
<feature type="compositionally biased region" description="Basic and acidic residues" evidence="2">
    <location>
        <begin position="1249"/>
        <end position="1259"/>
    </location>
</feature>
<dbReference type="SUPFAM" id="SSF52799">
    <property type="entry name" value="(Phosphotyrosine protein) phosphatases II"/>
    <property type="match status" value="3"/>
</dbReference>
<dbReference type="SMART" id="SM01301">
    <property type="entry name" value="PTPlike_phytase"/>
    <property type="match status" value="3"/>
</dbReference>
<accession>A0A4T0I8L1</accession>
<dbReference type="GO" id="GO:0060237">
    <property type="term" value="P:regulation of fungal-type cell wall organization"/>
    <property type="evidence" value="ECO:0007669"/>
    <property type="project" value="TreeGrafter"/>
</dbReference>
<evidence type="ECO:0000259" key="3">
    <source>
        <dbReference type="PROSITE" id="PS50238"/>
    </source>
</evidence>
<dbReference type="Gene3D" id="3.90.190.10">
    <property type="entry name" value="Protein tyrosine phosphatase superfamily"/>
    <property type="match status" value="3"/>
</dbReference>
<evidence type="ECO:0000256" key="1">
    <source>
        <dbReference type="ARBA" id="ARBA00022468"/>
    </source>
</evidence>
<dbReference type="InterPro" id="IPR051025">
    <property type="entry name" value="RhoGAP"/>
</dbReference>
<dbReference type="GO" id="GO:0007165">
    <property type="term" value="P:signal transduction"/>
    <property type="evidence" value="ECO:0007669"/>
    <property type="project" value="InterPro"/>
</dbReference>
<dbReference type="InterPro" id="IPR008936">
    <property type="entry name" value="Rho_GTPase_activation_prot"/>
</dbReference>
<sequence length="1743" mass="195067">MDSNRIQPNSLNGSLFDKLGSANIVKNRKGASMSLPSPSRSLLIRSSTLPARCSRIRHSYCKQVLSRSTVLKSDHYLAARAKALDISIQGAPNFRRPKGAESIGVYGTAQPTIAGLRTLLTLLGAAPTPSPMVSPDATLNIPNTAFKSAAHSSKAKSVFVSTRDEPIVYISGRSYVLRHATNPKRGIQLSYRAESLEGIEERLKADVLNESRKYGGLIMTHEEDTEGEIVPTWLAVDASNVLTSRELWHSIKREGFNLDYHRIPISPETPIEDNYLDAYVNVMKDSDPRETNIIFSCGMGVVRTTYAMTAALLVRRKQLLLLGEKDPFQDLDLSQELNVSRFKLARYMSSNLSPQPSERRASSVLQQASAQHHNTMSLLRLTHLVEQTLLSEDQRSAIELLIEHPNLLEDLRSASLGDYHVVLNIMACLERGNSCKGIVDHVVDMTDHVVNLRESVLENRLRSSLTRVDEDTRQSYLLEALKALERYAFAVCFAGYLDECQDLNKTFIEWLQQRKEIGNMIQFLRHKGGKLFNFAPVADLSDLSKRTVSSTALAKNGTDPTIAGGTVLADEYAELVVHRRNGILLRSSTLLKNDIWRQTEGHVALPGAVNFRRVSDTNIYALGQPDISAIDHLVEMIQEMHPKMKRITWINLREEPLSYVNQEPYCLRKEGYSFRNLKDFGGISASRLEVLEDRLKNDVAAEVTKLDGKLLLHTETNDGKVVPIWEDVNKDDIASLRDIMTRRAEEIEFKRIPITSEAVPDFIDLHDLMNVVIQTDSQSPIVVNCQLGRGRSTLAAVLIILIQKWLKKRSPLDPHIGLKRQPTVNVAKKSATRKSYQPINNLLRVVRRGLELKNIVDDAIDEAGDTYNCREAVEDARVKAVEAKDEATKRQFIQKGLIALRRYYWLIVFQSYLQEAKPDTLENLPSLKDYVEFRPVLRTFENEIKVGGLESLQALKRDDNPPEGNALSDEVERVVRNRNGRILSAQTLLKSDFFSQLQKMSLPERVEGAANFRRVPLSLAQNVEYYKSANLDQVEITETDSIIVGVGMPSGTGLRKALEAMNTAKEGNNKVTWTCLREEPVIYIVGHPHVLRLANKPLTNVESTGVSTEVVEAMESTLKKDVIMAAKDTGRVLLHDEQEISPGNYKIIPIWQNAEESDILTPREMFEAVQLEGYKVDYSRVAITDEQAPLPNALAELQTRCVKAVENGHSMAFNCQMGRGRTTTGMIVSCLVTAIYHKPGDPIKAVEEVQGGKDEHDGTDLESEDDDSTHPHLNGEYRVILELVGVLKHGKRAKMLADKAIDLMEGVQNLRKAVYSYKLQAEAQEEGTPKFERLSTVAFTSTNLDLALTKPQERKQEKMATSEGEDVKAMKASLRTWWKGFAKRKNESLVPIFGIALRDSLRNAHVQISTTALESDEHFVCGFVPVVVAKCGLHLKETATETEGTFRISGSSKRMKELQAIFESPPKFGKNLDWKKYAFNSHDVASVLRRYLTLMPEPVIPHEFYDNFRSILKSKPEHREAISKFQNVIVQLPGANQCLLLYVLDLLAVFDRKSRHNKMNAFNLAVIFQPGILSHPSHAQQPDELKQSQETLEFLIKHQDHFLFALTSKKSEGKEGEISTAAQEQPTKVLGSPISQKGEIMITPTDSDEEDRNGGWELKKSNSGLSRSKTSYAKSKNQNKRVVVDLSGSDSNSNINDNGKSNSRLRNNSAGDSIAVNKGANISRRATTPSRRFGKTTNLIAGI</sequence>
<evidence type="ECO:0000256" key="2">
    <source>
        <dbReference type="SAM" id="MobiDB-lite"/>
    </source>
</evidence>
<organism evidence="4 5">
    <name type="scientific">Wallemia ichthyophaga</name>
    <dbReference type="NCBI Taxonomy" id="245174"/>
    <lineage>
        <taxon>Eukaryota</taxon>
        <taxon>Fungi</taxon>
        <taxon>Dikarya</taxon>
        <taxon>Basidiomycota</taxon>
        <taxon>Wallemiomycotina</taxon>
        <taxon>Wallemiomycetes</taxon>
        <taxon>Wallemiales</taxon>
        <taxon>Wallemiaceae</taxon>
        <taxon>Wallemia</taxon>
    </lineage>
</organism>
<keyword evidence="1" id="KW-0343">GTPase activation</keyword>
<dbReference type="GO" id="GO:0005938">
    <property type="term" value="C:cell cortex"/>
    <property type="evidence" value="ECO:0007669"/>
    <property type="project" value="TreeGrafter"/>
</dbReference>
<dbReference type="Gene3D" id="1.10.555.10">
    <property type="entry name" value="Rho GTPase activation protein"/>
    <property type="match status" value="1"/>
</dbReference>
<gene>
    <name evidence="4" type="ORF">E3P90_01742</name>
</gene>
<feature type="compositionally biased region" description="Polar residues" evidence="2">
    <location>
        <begin position="1661"/>
        <end position="1676"/>
    </location>
</feature>
<evidence type="ECO:0000313" key="5">
    <source>
        <dbReference type="Proteomes" id="UP000306954"/>
    </source>
</evidence>
<dbReference type="GO" id="GO:0005096">
    <property type="term" value="F:GTPase activator activity"/>
    <property type="evidence" value="ECO:0007669"/>
    <property type="project" value="UniProtKB-KW"/>
</dbReference>
<dbReference type="Pfam" id="PF00620">
    <property type="entry name" value="RhoGAP"/>
    <property type="match status" value="1"/>
</dbReference>